<feature type="transmembrane region" description="Helical" evidence="5">
    <location>
        <begin position="139"/>
        <end position="157"/>
    </location>
</feature>
<accession>A0AAD5Y2S0</accession>
<feature type="transmembrane region" description="Helical" evidence="5">
    <location>
        <begin position="111"/>
        <end position="132"/>
    </location>
</feature>
<name>A0AAD5Y2S0_9FUNG</name>
<keyword evidence="2 5" id="KW-0812">Transmembrane</keyword>
<dbReference type="SUPFAM" id="SSF161084">
    <property type="entry name" value="MAPEG domain-like"/>
    <property type="match status" value="1"/>
</dbReference>
<keyword evidence="4 5" id="KW-0472">Membrane</keyword>
<sequence>MTIAYSFNNWAGAADNFSPRMNEQVFREASKVTLAYIGSFIFTIGIQVVFKVKSVKNHQQLKKTGSKEKYDRYQDEIMIPVDRSVGNFMEWQGSFILLFWMNAYLRGQDIWVGWIYVAVRMLYPLLALAGGVSRKGAQPLIFLTTVPGYAVLSYYGYQIYKVLYQ</sequence>
<keyword evidence="7" id="KW-1185">Reference proteome</keyword>
<dbReference type="Proteomes" id="UP001210925">
    <property type="component" value="Unassembled WGS sequence"/>
</dbReference>
<evidence type="ECO:0000256" key="5">
    <source>
        <dbReference type="SAM" id="Phobius"/>
    </source>
</evidence>
<comment type="caution">
    <text evidence="6">The sequence shown here is derived from an EMBL/GenBank/DDBJ whole genome shotgun (WGS) entry which is preliminary data.</text>
</comment>
<proteinExistence type="predicted"/>
<evidence type="ECO:0000313" key="7">
    <source>
        <dbReference type="Proteomes" id="UP001210925"/>
    </source>
</evidence>
<reference evidence="6" key="1">
    <citation type="submission" date="2020-05" db="EMBL/GenBank/DDBJ databases">
        <title>Phylogenomic resolution of chytrid fungi.</title>
        <authorList>
            <person name="Stajich J.E."/>
            <person name="Amses K."/>
            <person name="Simmons R."/>
            <person name="Seto K."/>
            <person name="Myers J."/>
            <person name="Bonds A."/>
            <person name="Quandt C.A."/>
            <person name="Barry K."/>
            <person name="Liu P."/>
            <person name="Grigoriev I."/>
            <person name="Longcore J.E."/>
            <person name="James T.Y."/>
        </authorList>
    </citation>
    <scope>NUCLEOTIDE SEQUENCE</scope>
    <source>
        <strain evidence="6">PLAUS21</strain>
    </source>
</reference>
<dbReference type="Pfam" id="PF01124">
    <property type="entry name" value="MAPEG"/>
    <property type="match status" value="1"/>
</dbReference>
<dbReference type="AlphaFoldDB" id="A0AAD5Y2S0"/>
<evidence type="ECO:0000256" key="1">
    <source>
        <dbReference type="ARBA" id="ARBA00004370"/>
    </source>
</evidence>
<comment type="subcellular location">
    <subcellularLocation>
        <location evidence="1">Membrane</location>
    </subcellularLocation>
</comment>
<feature type="transmembrane region" description="Helical" evidence="5">
    <location>
        <begin position="33"/>
        <end position="52"/>
    </location>
</feature>
<dbReference type="InterPro" id="IPR023352">
    <property type="entry name" value="MAPEG-like_dom_sf"/>
</dbReference>
<evidence type="ECO:0000313" key="6">
    <source>
        <dbReference type="EMBL" id="KAJ3255514.1"/>
    </source>
</evidence>
<evidence type="ECO:0000256" key="4">
    <source>
        <dbReference type="ARBA" id="ARBA00023136"/>
    </source>
</evidence>
<protein>
    <submittedName>
        <fullName evidence="6">Uncharacterized protein</fullName>
    </submittedName>
</protein>
<keyword evidence="3 5" id="KW-1133">Transmembrane helix</keyword>
<dbReference type="Gene3D" id="1.20.120.550">
    <property type="entry name" value="Membrane associated eicosanoid/glutathione metabolism-like domain"/>
    <property type="match status" value="1"/>
</dbReference>
<evidence type="ECO:0000256" key="3">
    <source>
        <dbReference type="ARBA" id="ARBA00022989"/>
    </source>
</evidence>
<dbReference type="EMBL" id="JADGKB010000065">
    <property type="protein sequence ID" value="KAJ3255514.1"/>
    <property type="molecule type" value="Genomic_DNA"/>
</dbReference>
<evidence type="ECO:0000256" key="2">
    <source>
        <dbReference type="ARBA" id="ARBA00022692"/>
    </source>
</evidence>
<dbReference type="InterPro" id="IPR001129">
    <property type="entry name" value="Membr-assoc_MAPEG"/>
</dbReference>
<gene>
    <name evidence="6" type="ORF">HK103_006239</name>
</gene>
<dbReference type="GO" id="GO:0016020">
    <property type="term" value="C:membrane"/>
    <property type="evidence" value="ECO:0007669"/>
    <property type="project" value="UniProtKB-SubCell"/>
</dbReference>
<organism evidence="6 7">
    <name type="scientific">Boothiomyces macroporosus</name>
    <dbReference type="NCBI Taxonomy" id="261099"/>
    <lineage>
        <taxon>Eukaryota</taxon>
        <taxon>Fungi</taxon>
        <taxon>Fungi incertae sedis</taxon>
        <taxon>Chytridiomycota</taxon>
        <taxon>Chytridiomycota incertae sedis</taxon>
        <taxon>Chytridiomycetes</taxon>
        <taxon>Rhizophydiales</taxon>
        <taxon>Terramycetaceae</taxon>
        <taxon>Boothiomyces</taxon>
    </lineage>
</organism>